<feature type="compositionally biased region" description="Low complexity" evidence="2">
    <location>
        <begin position="641"/>
        <end position="661"/>
    </location>
</feature>
<feature type="coiled-coil region" evidence="1">
    <location>
        <begin position="543"/>
        <end position="605"/>
    </location>
</feature>
<feature type="region of interest" description="Disordered" evidence="2">
    <location>
        <begin position="223"/>
        <end position="342"/>
    </location>
</feature>
<evidence type="ECO:0000256" key="2">
    <source>
        <dbReference type="SAM" id="MobiDB-lite"/>
    </source>
</evidence>
<evidence type="ECO:0000256" key="3">
    <source>
        <dbReference type="SAM" id="Phobius"/>
    </source>
</evidence>
<dbReference type="OrthoDB" id="2670688at2759"/>
<reference evidence="4" key="1">
    <citation type="journal article" date="2014" name="Genome Announc.">
        <title>Draft genome sequence of Rhodosporidium toruloides CECT1137, an oleaginous yeast of biotechnological interest.</title>
        <authorList>
            <person name="Morin N."/>
            <person name="Calcas X."/>
            <person name="Devillers H."/>
            <person name="Durrens P."/>
            <person name="Sherman D.J."/>
            <person name="Nicaud J.-M."/>
            <person name="Neuveglise C."/>
        </authorList>
    </citation>
    <scope>NUCLEOTIDE SEQUENCE</scope>
    <source>
        <strain evidence="4">CECT1137</strain>
    </source>
</reference>
<feature type="compositionally biased region" description="Basic and acidic residues" evidence="2">
    <location>
        <begin position="47"/>
        <end position="56"/>
    </location>
</feature>
<dbReference type="AlphaFoldDB" id="A0A061AHX6"/>
<keyword evidence="3" id="KW-0812">Transmembrane</keyword>
<feature type="compositionally biased region" description="Pro residues" evidence="2">
    <location>
        <begin position="1"/>
        <end position="21"/>
    </location>
</feature>
<proteinExistence type="predicted"/>
<feature type="transmembrane region" description="Helical" evidence="3">
    <location>
        <begin position="937"/>
        <end position="959"/>
    </location>
</feature>
<feature type="compositionally biased region" description="Acidic residues" evidence="2">
    <location>
        <begin position="619"/>
        <end position="630"/>
    </location>
</feature>
<feature type="coiled-coil region" evidence="1">
    <location>
        <begin position="387"/>
        <end position="421"/>
    </location>
</feature>
<sequence>MQPPAQGPTPLLTPRPRPPGRPSTQRTTSSRLTALPTPSTPRSAARRARERERRSLDALGFGSDGEEMRGERTSLGGRISLSGVQGSREGTGVDTGADAGGSAEGVVERDPVEATTKLSRAPSPVPFPSTDPTPATSDPVIVVKPSSGPSTPPSNRQTSPLEPVLAPAALGPDHLKSLSREELEKMLAEADRIIRAKEQELSVFTHAGEELLQEYHSLRQRHESLVARKPSTSGSATPFLPSSLSASVQTLPGAPMPPGKSPARLRPSRESLGRPSPASSRHLRRASGASSYHLHEKGSFASDPESPSQASRRSSRISVFTPDDSPTNTRRRQFSSVTPKSPAARLGIPASVFSPATAARDVASLNQANYALSLQLSDLQADSEVAEREGRKRLRKLERELQALREDLERVEQRNVVLETQAEVAISGNNELMRSIRRYDTMQSKIAAESRADQPVGRSLVSDDEDDPRASQSAPKDDLFTSHAPSGEPFSPGFADKSHLSPFRQPGHGSLFPLSFPRSISRSASASSLVPLPAPIELDPSLEQQQDELVDQLMAKIDELQDANEAILAEREEMVCRLDEVQEEVLEWKERCEELEEEIVQNRLVGWEGPIGAIEWRAEEDADAESEADEPSSIRKTRTRPLTVKRSSTSSSVSTGLSGPTCTSSPVTAFAKLPPPPERTLSNELGEQWSTDVYERDDPFDEPSFSSVIDHGLRPDIRHSKLELATSAPSEDEYNDNCPTPPFATTTADDLLHSGILRYAGYPDAETYDEIEKAAASLVPAWEDDEALPTAKSRRRKALPPHSIAKGKNVEFAKYDGRAAGRSTAVVLHPDRIYSDEDDFEDEEESPRSSRRWHALRRLQREASSRRGKFALRRRPTVDSFEGEYDSDDFESDISSDYDHLNHSLRRSSDYYPLSIRARYRPRMVVARVTDSVVQKIVSFVTWIRFFTILGMAIVFAVWQGPQKTLGIVDRRRRIR</sequence>
<keyword evidence="1" id="KW-0175">Coiled coil</keyword>
<gene>
    <name evidence="4" type="ORF">RHTO0S_02e11650g</name>
</gene>
<keyword evidence="3" id="KW-1133">Transmembrane helix</keyword>
<keyword evidence="3" id="KW-0472">Membrane</keyword>
<name>A0A061AHX6_RHOTO</name>
<accession>A0A061AHX6</accession>
<feature type="compositionally biased region" description="Polar residues" evidence="2">
    <location>
        <begin position="147"/>
        <end position="160"/>
    </location>
</feature>
<feature type="region of interest" description="Disordered" evidence="2">
    <location>
        <begin position="1"/>
        <end position="167"/>
    </location>
</feature>
<organism evidence="4">
    <name type="scientific">Rhodotorula toruloides</name>
    <name type="common">Yeast</name>
    <name type="synonym">Rhodosporidium toruloides</name>
    <dbReference type="NCBI Taxonomy" id="5286"/>
    <lineage>
        <taxon>Eukaryota</taxon>
        <taxon>Fungi</taxon>
        <taxon>Dikarya</taxon>
        <taxon>Basidiomycota</taxon>
        <taxon>Pucciniomycotina</taxon>
        <taxon>Microbotryomycetes</taxon>
        <taxon>Sporidiobolales</taxon>
        <taxon>Sporidiobolaceae</taxon>
        <taxon>Rhodotorula</taxon>
    </lineage>
</organism>
<feature type="compositionally biased region" description="Polar residues" evidence="2">
    <location>
        <begin position="230"/>
        <end position="250"/>
    </location>
</feature>
<evidence type="ECO:0000256" key="1">
    <source>
        <dbReference type="SAM" id="Coils"/>
    </source>
</evidence>
<feature type="compositionally biased region" description="Polar residues" evidence="2">
    <location>
        <begin position="305"/>
        <end position="339"/>
    </location>
</feature>
<protein>
    <submittedName>
        <fullName evidence="4">RHTO0S02e11650g1_1</fullName>
    </submittedName>
</protein>
<feature type="region of interest" description="Disordered" evidence="2">
    <location>
        <begin position="619"/>
        <end position="685"/>
    </location>
</feature>
<feature type="compositionally biased region" description="Low complexity" evidence="2">
    <location>
        <begin position="22"/>
        <end position="43"/>
    </location>
</feature>
<feature type="region of interest" description="Disordered" evidence="2">
    <location>
        <begin position="447"/>
        <end position="502"/>
    </location>
</feature>
<dbReference type="EMBL" id="LK052937">
    <property type="protein sequence ID" value="CDR37180.1"/>
    <property type="molecule type" value="Genomic_DNA"/>
</dbReference>
<evidence type="ECO:0000313" key="4">
    <source>
        <dbReference type="EMBL" id="CDR37180.1"/>
    </source>
</evidence>